<evidence type="ECO:0000256" key="1">
    <source>
        <dbReference type="SAM" id="MobiDB-lite"/>
    </source>
</evidence>
<feature type="domain" description="HNH nuclease" evidence="2">
    <location>
        <begin position="122"/>
        <end position="188"/>
    </location>
</feature>
<evidence type="ECO:0000259" key="2">
    <source>
        <dbReference type="Pfam" id="PF13391"/>
    </source>
</evidence>
<protein>
    <recommendedName>
        <fullName evidence="2">HNH nuclease domain-containing protein</fullName>
    </recommendedName>
</protein>
<name>A0A5N7AR15_9EURO</name>
<dbReference type="Proteomes" id="UP000326198">
    <property type="component" value="Unassembled WGS sequence"/>
</dbReference>
<reference evidence="3 4" key="1">
    <citation type="submission" date="2019-04" db="EMBL/GenBank/DDBJ databases">
        <title>Friends and foes A comparative genomics studyof 23 Aspergillus species from section Flavi.</title>
        <authorList>
            <consortium name="DOE Joint Genome Institute"/>
            <person name="Kjaerbolling I."/>
            <person name="Vesth T."/>
            <person name="Frisvad J.C."/>
            <person name="Nybo J.L."/>
            <person name="Theobald S."/>
            <person name="Kildgaard S."/>
            <person name="Isbrandt T."/>
            <person name="Kuo A."/>
            <person name="Sato A."/>
            <person name="Lyhne E.K."/>
            <person name="Kogle M.E."/>
            <person name="Wiebenga A."/>
            <person name="Kun R.S."/>
            <person name="Lubbers R.J."/>
            <person name="Makela M.R."/>
            <person name="Barry K."/>
            <person name="Chovatia M."/>
            <person name="Clum A."/>
            <person name="Daum C."/>
            <person name="Haridas S."/>
            <person name="He G."/>
            <person name="LaButti K."/>
            <person name="Lipzen A."/>
            <person name="Mondo S."/>
            <person name="Riley R."/>
            <person name="Salamov A."/>
            <person name="Simmons B.A."/>
            <person name="Magnuson J.K."/>
            <person name="Henrissat B."/>
            <person name="Mortensen U.H."/>
            <person name="Larsen T.O."/>
            <person name="Devries R.P."/>
            <person name="Grigoriev I.V."/>
            <person name="Machida M."/>
            <person name="Baker S.E."/>
            <person name="Andersen M.R."/>
        </authorList>
    </citation>
    <scope>NUCLEOTIDE SEQUENCE [LARGE SCALE GENOMIC DNA]</scope>
    <source>
        <strain evidence="3 4">IBT 29228</strain>
    </source>
</reference>
<organism evidence="3 4">
    <name type="scientific">Aspergillus bertholletiae</name>
    <dbReference type="NCBI Taxonomy" id="1226010"/>
    <lineage>
        <taxon>Eukaryota</taxon>
        <taxon>Fungi</taxon>
        <taxon>Dikarya</taxon>
        <taxon>Ascomycota</taxon>
        <taxon>Pezizomycotina</taxon>
        <taxon>Eurotiomycetes</taxon>
        <taxon>Eurotiomycetidae</taxon>
        <taxon>Eurotiales</taxon>
        <taxon>Aspergillaceae</taxon>
        <taxon>Aspergillus</taxon>
        <taxon>Aspergillus subgen. Circumdati</taxon>
    </lineage>
</organism>
<proteinExistence type="predicted"/>
<feature type="region of interest" description="Disordered" evidence="1">
    <location>
        <begin position="274"/>
        <end position="313"/>
    </location>
</feature>
<dbReference type="Pfam" id="PF13391">
    <property type="entry name" value="HNH_2"/>
    <property type="match status" value="1"/>
</dbReference>
<evidence type="ECO:0000313" key="3">
    <source>
        <dbReference type="EMBL" id="KAE8372173.1"/>
    </source>
</evidence>
<sequence>MIQFLHPGYPDHETILLILPAFDTSGVHHETARIACALLANCRWDGYLSSTPSGTPVGADRNEMLTGPIYYFCIEGETDYPIVPSFDNFHFPSILPDSWAEGISAPIQPAISDRVPDRDRTCRVTCSSLPNEIAHIIPAFQEGWWLSNSMFVHTSRPANSLDTSCPANAILLRRDVHYLWDQHRFSIVPKQRQWVLHVLSKFATDELQERYHNLELLPLIGVARQFLLAQFALTIFADQNMFPVQGNARRLIILQDKVPHTKVFSGKDCIQLFGPSGKSRSRSPKKRQRSAARENEGLVEPSWSDNDDPQQDT</sequence>
<dbReference type="InterPro" id="IPR003615">
    <property type="entry name" value="HNH_nuc"/>
</dbReference>
<evidence type="ECO:0000313" key="4">
    <source>
        <dbReference type="Proteomes" id="UP000326198"/>
    </source>
</evidence>
<dbReference type="EMBL" id="ML736373">
    <property type="protein sequence ID" value="KAE8372173.1"/>
    <property type="molecule type" value="Genomic_DNA"/>
</dbReference>
<feature type="compositionally biased region" description="Basic residues" evidence="1">
    <location>
        <begin position="279"/>
        <end position="290"/>
    </location>
</feature>
<accession>A0A5N7AR15</accession>
<keyword evidence="4" id="KW-1185">Reference proteome</keyword>
<dbReference type="AlphaFoldDB" id="A0A5N7AR15"/>
<dbReference type="OrthoDB" id="4507119at2759"/>
<gene>
    <name evidence="3" type="ORF">BDV26DRAFT_274679</name>
</gene>